<organism evidence="7 8">
    <name type="scientific">Colwellia chukchiensis</name>
    <dbReference type="NCBI Taxonomy" id="641665"/>
    <lineage>
        <taxon>Bacteria</taxon>
        <taxon>Pseudomonadati</taxon>
        <taxon>Pseudomonadota</taxon>
        <taxon>Gammaproteobacteria</taxon>
        <taxon>Alteromonadales</taxon>
        <taxon>Colwelliaceae</taxon>
        <taxon>Colwellia</taxon>
    </lineage>
</organism>
<feature type="transmembrane region" description="Helical" evidence="5">
    <location>
        <begin position="12"/>
        <end position="30"/>
    </location>
</feature>
<evidence type="ECO:0000313" key="7">
    <source>
        <dbReference type="EMBL" id="SEL03095.1"/>
    </source>
</evidence>
<dbReference type="InterPro" id="IPR023826">
    <property type="entry name" value="Rhom-like_SP_proteobac"/>
</dbReference>
<gene>
    <name evidence="7" type="ORF">SAMN05216262_10513</name>
</gene>
<evidence type="ECO:0000256" key="3">
    <source>
        <dbReference type="ARBA" id="ARBA00022989"/>
    </source>
</evidence>
<feature type="domain" description="Peptidase S54 rhomboid" evidence="6">
    <location>
        <begin position="48"/>
        <end position="190"/>
    </location>
</feature>
<name>A0A1H7LX88_9GAMM</name>
<dbReference type="STRING" id="641665.GCA_002104455_03165"/>
<dbReference type="AlphaFoldDB" id="A0A1H7LX88"/>
<comment type="subcellular location">
    <subcellularLocation>
        <location evidence="1">Membrane</location>
        <topology evidence="1">Multi-pass membrane protein</topology>
    </subcellularLocation>
</comment>
<dbReference type="Proteomes" id="UP000199297">
    <property type="component" value="Unassembled WGS sequence"/>
</dbReference>
<keyword evidence="2 5" id="KW-0812">Transmembrane</keyword>
<feature type="transmembrane region" description="Helical" evidence="5">
    <location>
        <begin position="114"/>
        <end position="133"/>
    </location>
</feature>
<dbReference type="GO" id="GO:0004252">
    <property type="term" value="F:serine-type endopeptidase activity"/>
    <property type="evidence" value="ECO:0007669"/>
    <property type="project" value="InterPro"/>
</dbReference>
<accession>A0A1H7LX88</accession>
<evidence type="ECO:0000256" key="5">
    <source>
        <dbReference type="SAM" id="Phobius"/>
    </source>
</evidence>
<evidence type="ECO:0000259" key="6">
    <source>
        <dbReference type="Pfam" id="PF01694"/>
    </source>
</evidence>
<dbReference type="InterPro" id="IPR050925">
    <property type="entry name" value="Rhomboid_protease_S54"/>
</dbReference>
<reference evidence="8" key="1">
    <citation type="submission" date="2016-10" db="EMBL/GenBank/DDBJ databases">
        <authorList>
            <person name="Varghese N."/>
            <person name="Submissions S."/>
        </authorList>
    </citation>
    <scope>NUCLEOTIDE SEQUENCE [LARGE SCALE GENOMIC DNA]</scope>
    <source>
        <strain evidence="8">CGMCC 1.9127</strain>
    </source>
</reference>
<dbReference type="PANTHER" id="PTHR43731">
    <property type="entry name" value="RHOMBOID PROTEASE"/>
    <property type="match status" value="1"/>
</dbReference>
<keyword evidence="8" id="KW-1185">Reference proteome</keyword>
<dbReference type="OrthoDB" id="196054at2"/>
<sequence>MLQLKPLPTQAIHSVGALLVIILAVIAYLFDEQIAWLFIYDRQLINSGEYWRLLTGHFFHSNGNHLLLNISAVVLIWALHGQYYVHKTYFFTVLICALVCSAGIHWWSLDITQYVGLSGVLHGLFIWGALMDIKHKDKTGYLLLAAVIGKVIHEQIYGASADLEQLIAANVATDAHLYGAIGGLLAFVLYILKASKR</sequence>
<protein>
    <submittedName>
        <fullName evidence="7">Rhomboid family GlyGly-CTERM serine protease</fullName>
    </submittedName>
</protein>
<keyword evidence="3 5" id="KW-1133">Transmembrane helix</keyword>
<dbReference type="GO" id="GO:0016020">
    <property type="term" value="C:membrane"/>
    <property type="evidence" value="ECO:0007669"/>
    <property type="project" value="UniProtKB-SubCell"/>
</dbReference>
<dbReference type="InterPro" id="IPR035952">
    <property type="entry name" value="Rhomboid-like_sf"/>
</dbReference>
<evidence type="ECO:0000313" key="8">
    <source>
        <dbReference type="Proteomes" id="UP000199297"/>
    </source>
</evidence>
<proteinExistence type="predicted"/>
<dbReference type="Gene3D" id="1.20.1540.10">
    <property type="entry name" value="Rhomboid-like"/>
    <property type="match status" value="1"/>
</dbReference>
<feature type="transmembrane region" description="Helical" evidence="5">
    <location>
        <begin position="89"/>
        <end position="108"/>
    </location>
</feature>
<dbReference type="PANTHER" id="PTHR43731:SF16">
    <property type="entry name" value="RHOMBOSORTASE"/>
    <property type="match status" value="1"/>
</dbReference>
<evidence type="ECO:0000256" key="2">
    <source>
        <dbReference type="ARBA" id="ARBA00022692"/>
    </source>
</evidence>
<dbReference type="GO" id="GO:0006508">
    <property type="term" value="P:proteolysis"/>
    <property type="evidence" value="ECO:0007669"/>
    <property type="project" value="UniProtKB-KW"/>
</dbReference>
<keyword evidence="7" id="KW-0645">Protease</keyword>
<dbReference type="Pfam" id="PF01694">
    <property type="entry name" value="Rhomboid"/>
    <property type="match status" value="1"/>
</dbReference>
<dbReference type="SUPFAM" id="SSF144091">
    <property type="entry name" value="Rhomboid-like"/>
    <property type="match status" value="1"/>
</dbReference>
<evidence type="ECO:0000256" key="1">
    <source>
        <dbReference type="ARBA" id="ARBA00004141"/>
    </source>
</evidence>
<dbReference type="InterPro" id="IPR022764">
    <property type="entry name" value="Peptidase_S54_rhomboid_dom"/>
</dbReference>
<keyword evidence="7" id="KW-0378">Hydrolase</keyword>
<dbReference type="EMBL" id="FOBI01000005">
    <property type="protein sequence ID" value="SEL03095.1"/>
    <property type="molecule type" value="Genomic_DNA"/>
</dbReference>
<evidence type="ECO:0000256" key="4">
    <source>
        <dbReference type="ARBA" id="ARBA00023136"/>
    </source>
</evidence>
<keyword evidence="4 5" id="KW-0472">Membrane</keyword>
<dbReference type="NCBIfam" id="TIGR03902">
    <property type="entry name" value="rhom_GG_sort"/>
    <property type="match status" value="1"/>
</dbReference>
<feature type="transmembrane region" description="Helical" evidence="5">
    <location>
        <begin position="175"/>
        <end position="192"/>
    </location>
</feature>
<feature type="transmembrane region" description="Helical" evidence="5">
    <location>
        <begin position="50"/>
        <end position="77"/>
    </location>
</feature>